<sequence>MTKKVLIVDDSETDLKHLESVVTSASYQTITARSGQEALDKARSEKPNLILLDIIMGEMDGFSTCREINQDPDLLNIPVVFVSSKNQKVDHIWAAKQGAKALISKPFKNEDILAQLSTYA</sequence>
<evidence type="ECO:0000256" key="2">
    <source>
        <dbReference type="PROSITE-ProRule" id="PRU00169"/>
    </source>
</evidence>
<dbReference type="Gene3D" id="3.40.50.2300">
    <property type="match status" value="1"/>
</dbReference>
<dbReference type="Proteomes" id="UP000196027">
    <property type="component" value="Chromosome"/>
</dbReference>
<dbReference type="InterPro" id="IPR011006">
    <property type="entry name" value="CheY-like_superfamily"/>
</dbReference>
<dbReference type="OrthoDB" id="9800897at2"/>
<feature type="modified residue" description="4-aspartylphosphate" evidence="2">
    <location>
        <position position="53"/>
    </location>
</feature>
<accession>A0A1Y0IDE3</accession>
<dbReference type="SMART" id="SM00448">
    <property type="entry name" value="REC"/>
    <property type="match status" value="1"/>
</dbReference>
<reference evidence="4 5" key="1">
    <citation type="submission" date="2017-05" db="EMBL/GenBank/DDBJ databases">
        <title>Genomic insights into alkan degradation activity of Oleiphilus messinensis.</title>
        <authorList>
            <person name="Kozyavkin S.A."/>
            <person name="Slesarev A.I."/>
            <person name="Golyshin P.N."/>
            <person name="Korzhenkov A."/>
            <person name="Golyshina O.N."/>
            <person name="Toshchakov S.V."/>
        </authorList>
    </citation>
    <scope>NUCLEOTIDE SEQUENCE [LARGE SCALE GENOMIC DNA]</scope>
    <source>
        <strain evidence="4 5">ME102</strain>
    </source>
</reference>
<protein>
    <submittedName>
        <fullName evidence="4">Response regulator</fullName>
    </submittedName>
</protein>
<dbReference type="InterPro" id="IPR001789">
    <property type="entry name" value="Sig_transdc_resp-reg_receiver"/>
</dbReference>
<gene>
    <name evidence="4" type="ORF">OLMES_3775</name>
</gene>
<dbReference type="Pfam" id="PF00072">
    <property type="entry name" value="Response_reg"/>
    <property type="match status" value="1"/>
</dbReference>
<dbReference type="KEGG" id="ome:OLMES_3775"/>
<feature type="domain" description="Response regulatory" evidence="3">
    <location>
        <begin position="4"/>
        <end position="120"/>
    </location>
</feature>
<organism evidence="4 5">
    <name type="scientific">Oleiphilus messinensis</name>
    <dbReference type="NCBI Taxonomy" id="141451"/>
    <lineage>
        <taxon>Bacteria</taxon>
        <taxon>Pseudomonadati</taxon>
        <taxon>Pseudomonadota</taxon>
        <taxon>Gammaproteobacteria</taxon>
        <taxon>Oceanospirillales</taxon>
        <taxon>Oleiphilaceae</taxon>
        <taxon>Oleiphilus</taxon>
    </lineage>
</organism>
<dbReference type="GO" id="GO:0000160">
    <property type="term" value="P:phosphorelay signal transduction system"/>
    <property type="evidence" value="ECO:0007669"/>
    <property type="project" value="InterPro"/>
</dbReference>
<dbReference type="AlphaFoldDB" id="A0A1Y0IDE3"/>
<evidence type="ECO:0000313" key="4">
    <source>
        <dbReference type="EMBL" id="ARU57796.1"/>
    </source>
</evidence>
<evidence type="ECO:0000313" key="5">
    <source>
        <dbReference type="Proteomes" id="UP000196027"/>
    </source>
</evidence>
<dbReference type="PROSITE" id="PS50110">
    <property type="entry name" value="RESPONSE_REGULATORY"/>
    <property type="match status" value="1"/>
</dbReference>
<evidence type="ECO:0000256" key="1">
    <source>
        <dbReference type="ARBA" id="ARBA00022553"/>
    </source>
</evidence>
<evidence type="ECO:0000259" key="3">
    <source>
        <dbReference type="PROSITE" id="PS50110"/>
    </source>
</evidence>
<dbReference type="PANTHER" id="PTHR44591">
    <property type="entry name" value="STRESS RESPONSE REGULATOR PROTEIN 1"/>
    <property type="match status" value="1"/>
</dbReference>
<dbReference type="EMBL" id="CP021425">
    <property type="protein sequence ID" value="ARU57796.1"/>
    <property type="molecule type" value="Genomic_DNA"/>
</dbReference>
<dbReference type="InterPro" id="IPR050595">
    <property type="entry name" value="Bact_response_regulator"/>
</dbReference>
<keyword evidence="5" id="KW-1185">Reference proteome</keyword>
<dbReference type="SUPFAM" id="SSF52172">
    <property type="entry name" value="CheY-like"/>
    <property type="match status" value="1"/>
</dbReference>
<proteinExistence type="predicted"/>
<name>A0A1Y0IDE3_9GAMM</name>
<dbReference type="RefSeq" id="WP_087462652.1">
    <property type="nucleotide sequence ID" value="NZ_CP021425.1"/>
</dbReference>
<keyword evidence="1 2" id="KW-0597">Phosphoprotein</keyword>
<dbReference type="PANTHER" id="PTHR44591:SF3">
    <property type="entry name" value="RESPONSE REGULATORY DOMAIN-CONTAINING PROTEIN"/>
    <property type="match status" value="1"/>
</dbReference>